<evidence type="ECO:0000313" key="4">
    <source>
        <dbReference type="Proteomes" id="UP000237000"/>
    </source>
</evidence>
<keyword evidence="2" id="KW-0812">Transmembrane</keyword>
<keyword evidence="4" id="KW-1185">Reference proteome</keyword>
<evidence type="ECO:0000256" key="1">
    <source>
        <dbReference type="SAM" id="MobiDB-lite"/>
    </source>
</evidence>
<keyword evidence="2" id="KW-1133">Transmembrane helix</keyword>
<feature type="region of interest" description="Disordered" evidence="1">
    <location>
        <begin position="25"/>
        <end position="79"/>
    </location>
</feature>
<gene>
    <name evidence="3" type="ORF">TorRG33x02_316770</name>
</gene>
<proteinExistence type="predicted"/>
<accession>A0A2P5BLF7</accession>
<sequence length="79" mass="8798">SNTSLIPLNVLFSVSLFFANRHGCTDRRRRKRREEKVYKNPKASRDGASETSSRSLHSRTSALTGPPSPTPVLASRTQN</sequence>
<feature type="compositionally biased region" description="Polar residues" evidence="1">
    <location>
        <begin position="49"/>
        <end position="63"/>
    </location>
</feature>
<name>A0A2P5BLF7_TREOI</name>
<keyword evidence="2" id="KW-0472">Membrane</keyword>
<dbReference type="Proteomes" id="UP000237000">
    <property type="component" value="Unassembled WGS sequence"/>
</dbReference>
<comment type="caution">
    <text evidence="3">The sequence shown here is derived from an EMBL/GenBank/DDBJ whole genome shotgun (WGS) entry which is preliminary data.</text>
</comment>
<reference evidence="4" key="1">
    <citation type="submission" date="2016-06" db="EMBL/GenBank/DDBJ databases">
        <title>Parallel loss of symbiosis genes in relatives of nitrogen-fixing non-legume Parasponia.</title>
        <authorList>
            <person name="Van Velzen R."/>
            <person name="Holmer R."/>
            <person name="Bu F."/>
            <person name="Rutten L."/>
            <person name="Van Zeijl A."/>
            <person name="Liu W."/>
            <person name="Santuari L."/>
            <person name="Cao Q."/>
            <person name="Sharma T."/>
            <person name="Shen D."/>
            <person name="Roswanjaya Y."/>
            <person name="Wardhani T."/>
            <person name="Kalhor M.S."/>
            <person name="Jansen J."/>
            <person name="Van den Hoogen J."/>
            <person name="Gungor B."/>
            <person name="Hartog M."/>
            <person name="Hontelez J."/>
            <person name="Verver J."/>
            <person name="Yang W.-C."/>
            <person name="Schijlen E."/>
            <person name="Repin R."/>
            <person name="Schilthuizen M."/>
            <person name="Schranz E."/>
            <person name="Heidstra R."/>
            <person name="Miyata K."/>
            <person name="Fedorova E."/>
            <person name="Kohlen W."/>
            <person name="Bisseling T."/>
            <person name="Smit S."/>
            <person name="Geurts R."/>
        </authorList>
    </citation>
    <scope>NUCLEOTIDE SEQUENCE [LARGE SCALE GENOMIC DNA]</scope>
    <source>
        <strain evidence="4">cv. RG33-2</strain>
    </source>
</reference>
<protein>
    <submittedName>
        <fullName evidence="3">Uncharacterized protein</fullName>
    </submittedName>
</protein>
<evidence type="ECO:0000256" key="2">
    <source>
        <dbReference type="SAM" id="Phobius"/>
    </source>
</evidence>
<feature type="non-terminal residue" evidence="3">
    <location>
        <position position="1"/>
    </location>
</feature>
<dbReference type="AlphaFoldDB" id="A0A2P5BLF7"/>
<organism evidence="3 4">
    <name type="scientific">Trema orientale</name>
    <name type="common">Charcoal tree</name>
    <name type="synonym">Celtis orientalis</name>
    <dbReference type="NCBI Taxonomy" id="63057"/>
    <lineage>
        <taxon>Eukaryota</taxon>
        <taxon>Viridiplantae</taxon>
        <taxon>Streptophyta</taxon>
        <taxon>Embryophyta</taxon>
        <taxon>Tracheophyta</taxon>
        <taxon>Spermatophyta</taxon>
        <taxon>Magnoliopsida</taxon>
        <taxon>eudicotyledons</taxon>
        <taxon>Gunneridae</taxon>
        <taxon>Pentapetalae</taxon>
        <taxon>rosids</taxon>
        <taxon>fabids</taxon>
        <taxon>Rosales</taxon>
        <taxon>Cannabaceae</taxon>
        <taxon>Trema</taxon>
    </lineage>
</organism>
<dbReference type="EMBL" id="JXTC01000498">
    <property type="protein sequence ID" value="PON49627.1"/>
    <property type="molecule type" value="Genomic_DNA"/>
</dbReference>
<dbReference type="InParanoid" id="A0A2P5BLF7"/>
<feature type="transmembrane region" description="Helical" evidence="2">
    <location>
        <begin position="6"/>
        <end position="23"/>
    </location>
</feature>
<feature type="compositionally biased region" description="Basic and acidic residues" evidence="1">
    <location>
        <begin position="34"/>
        <end position="48"/>
    </location>
</feature>
<evidence type="ECO:0000313" key="3">
    <source>
        <dbReference type="EMBL" id="PON49627.1"/>
    </source>
</evidence>